<evidence type="ECO:0000313" key="3">
    <source>
        <dbReference type="Proteomes" id="UP001175227"/>
    </source>
</evidence>
<sequence>MNPHPPVGGDFTTDFAFGLVERLGLRSHPRKATWDRIVATSGQIVAGYHALQYELQNYRPFDEADIERLLTNRFPESRKLRSPRVPLRRRTFLDGRPDFLGEQIPSPVITDGERVALWVLIGRHGGSPSWVEHLGGHDIRTTLNILNLGSHSIKVKEEEVDELIVQGVFMDKMEQREVDTGAYPSNTQPTDAQPPQGGNDNPRPWENFGCMGKTLSAGVLAVALFSMSVLVCRNTIIVQECRGSKSQETSKKSRGQAKVLGYKQKSSGTNKSRDKQTFRLSWAR</sequence>
<evidence type="ECO:0000313" key="2">
    <source>
        <dbReference type="EMBL" id="KAK0463367.1"/>
    </source>
</evidence>
<dbReference type="EMBL" id="JAUEPR010000110">
    <property type="protein sequence ID" value="KAK0463367.1"/>
    <property type="molecule type" value="Genomic_DNA"/>
</dbReference>
<feature type="compositionally biased region" description="Polar residues" evidence="1">
    <location>
        <begin position="183"/>
        <end position="199"/>
    </location>
</feature>
<evidence type="ECO:0000256" key="1">
    <source>
        <dbReference type="SAM" id="MobiDB-lite"/>
    </source>
</evidence>
<feature type="region of interest" description="Disordered" evidence="1">
    <location>
        <begin position="180"/>
        <end position="205"/>
    </location>
</feature>
<gene>
    <name evidence="2" type="ORF">IW261DRAFT_1427637</name>
</gene>
<reference evidence="2" key="1">
    <citation type="submission" date="2023-06" db="EMBL/GenBank/DDBJ databases">
        <authorList>
            <consortium name="Lawrence Berkeley National Laboratory"/>
            <person name="Ahrendt S."/>
            <person name="Sahu N."/>
            <person name="Indic B."/>
            <person name="Wong-Bajracharya J."/>
            <person name="Merenyi Z."/>
            <person name="Ke H.-M."/>
            <person name="Monk M."/>
            <person name="Kocsube S."/>
            <person name="Drula E."/>
            <person name="Lipzen A."/>
            <person name="Balint B."/>
            <person name="Henrissat B."/>
            <person name="Andreopoulos B."/>
            <person name="Martin F.M."/>
            <person name="Harder C.B."/>
            <person name="Rigling D."/>
            <person name="Ford K.L."/>
            <person name="Foster G.D."/>
            <person name="Pangilinan J."/>
            <person name="Papanicolaou A."/>
            <person name="Barry K."/>
            <person name="LaButti K."/>
            <person name="Viragh M."/>
            <person name="Koriabine M."/>
            <person name="Yan M."/>
            <person name="Riley R."/>
            <person name="Champramary S."/>
            <person name="Plett K.L."/>
            <person name="Tsai I.J."/>
            <person name="Slot J."/>
            <person name="Sipos G."/>
            <person name="Plett J."/>
            <person name="Nagy L.G."/>
            <person name="Grigoriev I.V."/>
        </authorList>
    </citation>
    <scope>NUCLEOTIDE SEQUENCE</scope>
    <source>
        <strain evidence="2">ICMP 16352</strain>
    </source>
</reference>
<protein>
    <submittedName>
        <fullName evidence="2">Uncharacterized protein</fullName>
    </submittedName>
</protein>
<comment type="caution">
    <text evidence="2">The sequence shown here is derived from an EMBL/GenBank/DDBJ whole genome shotgun (WGS) entry which is preliminary data.</text>
</comment>
<accession>A0AA39ND03</accession>
<keyword evidence="3" id="KW-1185">Reference proteome</keyword>
<dbReference type="AlphaFoldDB" id="A0AA39ND03"/>
<proteinExistence type="predicted"/>
<dbReference type="Proteomes" id="UP001175227">
    <property type="component" value="Unassembled WGS sequence"/>
</dbReference>
<name>A0AA39ND03_9AGAR</name>
<feature type="region of interest" description="Disordered" evidence="1">
    <location>
        <begin position="243"/>
        <end position="284"/>
    </location>
</feature>
<organism evidence="2 3">
    <name type="scientific">Armillaria novae-zelandiae</name>
    <dbReference type="NCBI Taxonomy" id="153914"/>
    <lineage>
        <taxon>Eukaryota</taxon>
        <taxon>Fungi</taxon>
        <taxon>Dikarya</taxon>
        <taxon>Basidiomycota</taxon>
        <taxon>Agaricomycotina</taxon>
        <taxon>Agaricomycetes</taxon>
        <taxon>Agaricomycetidae</taxon>
        <taxon>Agaricales</taxon>
        <taxon>Marasmiineae</taxon>
        <taxon>Physalacriaceae</taxon>
        <taxon>Armillaria</taxon>
    </lineage>
</organism>